<evidence type="ECO:0000256" key="1">
    <source>
        <dbReference type="SAM" id="Phobius"/>
    </source>
</evidence>
<dbReference type="EMBL" id="JBHUCP010000018">
    <property type="protein sequence ID" value="MFD1532505.1"/>
    <property type="molecule type" value="Genomic_DNA"/>
</dbReference>
<dbReference type="InterPro" id="IPR019251">
    <property type="entry name" value="DUF2231_TM"/>
</dbReference>
<feature type="transmembrane region" description="Helical" evidence="1">
    <location>
        <begin position="57"/>
        <end position="78"/>
    </location>
</feature>
<proteinExistence type="predicted"/>
<keyword evidence="4" id="KW-1185">Reference proteome</keyword>
<evidence type="ECO:0000259" key="2">
    <source>
        <dbReference type="Pfam" id="PF09990"/>
    </source>
</evidence>
<feature type="transmembrane region" description="Helical" evidence="1">
    <location>
        <begin position="139"/>
        <end position="159"/>
    </location>
</feature>
<dbReference type="Proteomes" id="UP001597145">
    <property type="component" value="Unassembled WGS sequence"/>
</dbReference>
<gene>
    <name evidence="3" type="ORF">ACFSCY_24065</name>
</gene>
<evidence type="ECO:0000313" key="3">
    <source>
        <dbReference type="EMBL" id="MFD1532505.1"/>
    </source>
</evidence>
<feature type="domain" description="DUF2231" evidence="2">
    <location>
        <begin position="18"/>
        <end position="171"/>
    </location>
</feature>
<accession>A0ABW4FQ84</accession>
<feature type="transmembrane region" description="Helical" evidence="1">
    <location>
        <begin position="98"/>
        <end position="118"/>
    </location>
</feature>
<name>A0ABW4FQ84_9PSEU</name>
<comment type="caution">
    <text evidence="3">The sequence shown here is derived from an EMBL/GenBank/DDBJ whole genome shotgun (WGS) entry which is preliminary data.</text>
</comment>
<protein>
    <submittedName>
        <fullName evidence="3">DUF2231 domain-containing protein</fullName>
    </submittedName>
</protein>
<reference evidence="4" key="1">
    <citation type="journal article" date="2019" name="Int. J. Syst. Evol. Microbiol.">
        <title>The Global Catalogue of Microorganisms (GCM) 10K type strain sequencing project: providing services to taxonomists for standard genome sequencing and annotation.</title>
        <authorList>
            <consortium name="The Broad Institute Genomics Platform"/>
            <consortium name="The Broad Institute Genome Sequencing Center for Infectious Disease"/>
            <person name="Wu L."/>
            <person name="Ma J."/>
        </authorList>
    </citation>
    <scope>NUCLEOTIDE SEQUENCE [LARGE SCALE GENOMIC DNA]</scope>
    <source>
        <strain evidence="4">JCM 12165</strain>
    </source>
</reference>
<organism evidence="3 4">
    <name type="scientific">Pseudonocardia aurantiaca</name>
    <dbReference type="NCBI Taxonomy" id="75290"/>
    <lineage>
        <taxon>Bacteria</taxon>
        <taxon>Bacillati</taxon>
        <taxon>Actinomycetota</taxon>
        <taxon>Actinomycetes</taxon>
        <taxon>Pseudonocardiales</taxon>
        <taxon>Pseudonocardiaceae</taxon>
        <taxon>Pseudonocardia</taxon>
    </lineage>
</organism>
<dbReference type="Pfam" id="PF09990">
    <property type="entry name" value="DUF2231"/>
    <property type="match status" value="1"/>
</dbReference>
<evidence type="ECO:0000313" key="4">
    <source>
        <dbReference type="Proteomes" id="UP001597145"/>
    </source>
</evidence>
<keyword evidence="1" id="KW-1133">Transmembrane helix</keyword>
<keyword evidence="1" id="KW-0812">Transmembrane</keyword>
<feature type="transmembrane region" description="Helical" evidence="1">
    <location>
        <begin position="24"/>
        <end position="45"/>
    </location>
</feature>
<dbReference type="RefSeq" id="WP_343986315.1">
    <property type="nucleotide sequence ID" value="NZ_BAAAJG010000027.1"/>
</dbReference>
<keyword evidence="1" id="KW-0472">Membrane</keyword>
<sequence length="175" mass="17572">MNRADRAYVVVGMVVVDGIPLHPLVVHAVVVLLPLAALGAIVIALRRSWRRTLGVPVLLLALAGGGAVPIATATGDQLENALPPNPLLAVHADLGNSLLPYAVAFVALLALAVAAEFSTSLVPAAAGPAPPASTTRSQVATGLSVLAALAGIAVTYLVIRIGHAGATVVWQGIGQ</sequence>